<accession>A0AAC8W5X9</accession>
<proteinExistence type="predicted"/>
<evidence type="ECO:0000313" key="1">
    <source>
        <dbReference type="EMBL" id="ALG75720.1"/>
    </source>
</evidence>
<organism evidence="1 2">
    <name type="scientific">Azospirillum thiophilum</name>
    <dbReference type="NCBI Taxonomy" id="528244"/>
    <lineage>
        <taxon>Bacteria</taxon>
        <taxon>Pseudomonadati</taxon>
        <taxon>Pseudomonadota</taxon>
        <taxon>Alphaproteobacteria</taxon>
        <taxon>Rhodospirillales</taxon>
        <taxon>Azospirillaceae</taxon>
        <taxon>Azospirillum</taxon>
    </lineage>
</organism>
<name>A0AAC8W5X9_9PROT</name>
<reference evidence="2" key="1">
    <citation type="submission" date="2015-08" db="EMBL/GenBank/DDBJ databases">
        <title>Complete Genome Sequence of Azospirillum thiophilum BV-S.</title>
        <authorList>
            <person name="Fomenkov A."/>
            <person name="Vincze T."/>
            <person name="Grabovich M."/>
            <person name="Dubinina G."/>
            <person name="Orlova M."/>
            <person name="Belousova E."/>
            <person name="Roberts R.J."/>
        </authorList>
    </citation>
    <scope>NUCLEOTIDE SEQUENCE [LARGE SCALE GENOMIC DNA]</scope>
    <source>
        <strain evidence="2">BV-S</strain>
    </source>
</reference>
<keyword evidence="2" id="KW-1185">Reference proteome</keyword>
<reference evidence="1 2" key="2">
    <citation type="journal article" date="2016" name="Genome Announc.">
        <title>Complete Genome Sequence of a Strain of Azospirillum thiophilum Isolated from a Sulfide Spring.</title>
        <authorList>
            <person name="Fomenkov A."/>
            <person name="Vincze T."/>
            <person name="Grabovich M."/>
            <person name="Anton B.P."/>
            <person name="Dubinina G."/>
            <person name="Orlova M."/>
            <person name="Belousova E."/>
            <person name="Roberts R.J."/>
        </authorList>
    </citation>
    <scope>NUCLEOTIDE SEQUENCE [LARGE SCALE GENOMIC DNA]</scope>
    <source>
        <strain evidence="1 2">BV-S</strain>
    </source>
</reference>
<dbReference type="KEGG" id="ati:AL072_32775"/>
<dbReference type="AlphaFoldDB" id="A0AAC8W5X9"/>
<dbReference type="Proteomes" id="UP000069935">
    <property type="component" value="Chromosome 8"/>
</dbReference>
<evidence type="ECO:0000313" key="2">
    <source>
        <dbReference type="Proteomes" id="UP000069935"/>
    </source>
</evidence>
<gene>
    <name evidence="1" type="ORF">AL072_32775</name>
</gene>
<dbReference type="EMBL" id="CP012408">
    <property type="protein sequence ID" value="ALG75720.1"/>
    <property type="molecule type" value="Genomic_DNA"/>
</dbReference>
<protein>
    <submittedName>
        <fullName evidence="1">Uncharacterized protein</fullName>
    </submittedName>
</protein>
<sequence length="215" mass="22258">MHVAVVDIGSPEKKNLGWAIEGPSLSDSGGDVDRFIERSGEVMRTGPLALGFEAPMYVPMRDLPEYLTRGRSGEANRPFSAGAGCGALVTGLVVVPYILAGLLKACPFATASLDWTTLPTRPGEVFLFEAFVSGVGRKGSVTTVDHVADARAALHRFQAKAAGPAPMTSDLGDSVCLNLLGAALLRTGWPVGVGVLSQPCLVVRAQPALSGAVSA</sequence>
<dbReference type="RefSeq" id="WP_045586318.1">
    <property type="nucleotide sequence ID" value="NZ_CP012408.1"/>
</dbReference>